<dbReference type="PIRSF" id="PIRSF005902">
    <property type="entry name" value="DNase_TatD"/>
    <property type="match status" value="1"/>
</dbReference>
<gene>
    <name evidence="4" type="ORF">ENX07_07710</name>
</gene>
<dbReference type="GO" id="GO:0005829">
    <property type="term" value="C:cytosol"/>
    <property type="evidence" value="ECO:0007669"/>
    <property type="project" value="TreeGrafter"/>
</dbReference>
<dbReference type="SUPFAM" id="SSF51556">
    <property type="entry name" value="Metallo-dependent hydrolases"/>
    <property type="match status" value="1"/>
</dbReference>
<dbReference type="EMBL" id="DTMQ01000047">
    <property type="protein sequence ID" value="HGE99933.1"/>
    <property type="molecule type" value="Genomic_DNA"/>
</dbReference>
<evidence type="ECO:0000256" key="3">
    <source>
        <dbReference type="PIRSR" id="PIRSR005902-1"/>
    </source>
</evidence>
<dbReference type="PROSITE" id="PS01091">
    <property type="entry name" value="TATD_3"/>
    <property type="match status" value="1"/>
</dbReference>
<dbReference type="PANTHER" id="PTHR46124">
    <property type="entry name" value="D-AMINOACYL-TRNA DEACYLASE"/>
    <property type="match status" value="1"/>
</dbReference>
<dbReference type="GO" id="GO:0004536">
    <property type="term" value="F:DNA nuclease activity"/>
    <property type="evidence" value="ECO:0007669"/>
    <property type="project" value="InterPro"/>
</dbReference>
<evidence type="ECO:0000313" key="4">
    <source>
        <dbReference type="EMBL" id="HGE99933.1"/>
    </source>
</evidence>
<organism evidence="4">
    <name type="scientific">candidate division WOR-3 bacterium</name>
    <dbReference type="NCBI Taxonomy" id="2052148"/>
    <lineage>
        <taxon>Bacteria</taxon>
        <taxon>Bacteria division WOR-3</taxon>
    </lineage>
</organism>
<dbReference type="PANTHER" id="PTHR46124:SF2">
    <property type="entry name" value="D-AMINOACYL-TRNA DEACYLASE"/>
    <property type="match status" value="1"/>
</dbReference>
<dbReference type="CDD" id="cd01310">
    <property type="entry name" value="TatD_DNAse"/>
    <property type="match status" value="1"/>
</dbReference>
<proteinExistence type="predicted"/>
<dbReference type="InterPro" id="IPR018228">
    <property type="entry name" value="DNase_TatD-rel_CS"/>
</dbReference>
<feature type="binding site" evidence="3">
    <location>
        <position position="213"/>
    </location>
    <ligand>
        <name>a divalent metal cation</name>
        <dbReference type="ChEBI" id="CHEBI:60240"/>
        <label>1</label>
    </ligand>
</feature>
<dbReference type="AlphaFoldDB" id="A0A7C3YTM6"/>
<comment type="caution">
    <text evidence="4">The sequence shown here is derived from an EMBL/GenBank/DDBJ whole genome shotgun (WGS) entry which is preliminary data.</text>
</comment>
<dbReference type="FunFam" id="3.20.20.140:FF:000005">
    <property type="entry name" value="TatD family hydrolase"/>
    <property type="match status" value="1"/>
</dbReference>
<evidence type="ECO:0000256" key="2">
    <source>
        <dbReference type="ARBA" id="ARBA00022801"/>
    </source>
</evidence>
<reference evidence="4" key="1">
    <citation type="journal article" date="2020" name="mSystems">
        <title>Genome- and Community-Level Interaction Insights into Carbon Utilization and Element Cycling Functions of Hydrothermarchaeota in Hydrothermal Sediment.</title>
        <authorList>
            <person name="Zhou Z."/>
            <person name="Liu Y."/>
            <person name="Xu W."/>
            <person name="Pan J."/>
            <person name="Luo Z.H."/>
            <person name="Li M."/>
        </authorList>
    </citation>
    <scope>NUCLEOTIDE SEQUENCE [LARGE SCALE GENOMIC DNA]</scope>
    <source>
        <strain evidence="4">SpSt-906</strain>
    </source>
</reference>
<feature type="binding site" evidence="3">
    <location>
        <position position="164"/>
    </location>
    <ligand>
        <name>a divalent metal cation</name>
        <dbReference type="ChEBI" id="CHEBI:60240"/>
        <label>2</label>
    </ligand>
</feature>
<dbReference type="InterPro" id="IPR001130">
    <property type="entry name" value="TatD-like"/>
</dbReference>
<dbReference type="NCBIfam" id="TIGR00010">
    <property type="entry name" value="YchF/TatD family DNA exonuclease"/>
    <property type="match status" value="1"/>
</dbReference>
<accession>A0A7C3YTM6</accession>
<dbReference type="InterPro" id="IPR032466">
    <property type="entry name" value="Metal_Hydrolase"/>
</dbReference>
<dbReference type="Gene3D" id="3.20.20.140">
    <property type="entry name" value="Metal-dependent hydrolases"/>
    <property type="match status" value="1"/>
</dbReference>
<dbReference type="GO" id="GO:0046872">
    <property type="term" value="F:metal ion binding"/>
    <property type="evidence" value="ECO:0007669"/>
    <property type="project" value="UniProtKB-KW"/>
</dbReference>
<dbReference type="Pfam" id="PF01026">
    <property type="entry name" value="TatD_DNase"/>
    <property type="match status" value="1"/>
</dbReference>
<name>A0A7C3YTM6_UNCW3</name>
<keyword evidence="2" id="KW-0378">Hydrolase</keyword>
<dbReference type="GO" id="GO:0016788">
    <property type="term" value="F:hydrolase activity, acting on ester bonds"/>
    <property type="evidence" value="ECO:0007669"/>
    <property type="project" value="InterPro"/>
</dbReference>
<feature type="binding site" evidence="3">
    <location>
        <position position="141"/>
    </location>
    <ligand>
        <name>a divalent metal cation</name>
        <dbReference type="ChEBI" id="CHEBI:60240"/>
        <label>2</label>
    </ligand>
</feature>
<evidence type="ECO:0000256" key="1">
    <source>
        <dbReference type="ARBA" id="ARBA00022723"/>
    </source>
</evidence>
<dbReference type="InterPro" id="IPR015991">
    <property type="entry name" value="TatD/YcfH-like"/>
</dbReference>
<keyword evidence="1 3" id="KW-0479">Metal-binding</keyword>
<sequence>MWFSWNKEDKREFILFDSHCHLTDRGLREDIEGILLRAKEKGVGYILSCGTETADNEATIKLSKEFPLILPAIGFHPHSADDFTEEDLSKLEGLLKREKVYALGEIGLDFYKNYSTRENQIKVFTLLVNRAKEYRLPISIHSRSAHFETIKILKEVNYFSGVFHCFSGSWEIAKVILDLGFYISFSGSITYDAKNLIPVIKKIPLDRILLETDAPYLAPVPFRGKRNEPAYLLYILKKVSEIRGEKEEKIAEITTENAKRLFLSKKEPGTILS</sequence>
<protein>
    <submittedName>
        <fullName evidence="4">TatD family deoxyribonuclease</fullName>
    </submittedName>
</protein>
<feature type="binding site" evidence="3">
    <location>
        <position position="19"/>
    </location>
    <ligand>
        <name>a divalent metal cation</name>
        <dbReference type="ChEBI" id="CHEBI:60240"/>
        <label>1</label>
    </ligand>
</feature>
<feature type="binding site" evidence="3">
    <location>
        <position position="21"/>
    </location>
    <ligand>
        <name>a divalent metal cation</name>
        <dbReference type="ChEBI" id="CHEBI:60240"/>
        <label>1</label>
    </ligand>
</feature>
<feature type="binding site" evidence="3">
    <location>
        <position position="105"/>
    </location>
    <ligand>
        <name>a divalent metal cation</name>
        <dbReference type="ChEBI" id="CHEBI:60240"/>
        <label>1</label>
    </ligand>
</feature>